<dbReference type="Gene3D" id="3.90.180.10">
    <property type="entry name" value="Medium-chain alcohol dehydrogenases, catalytic domain"/>
    <property type="match status" value="1"/>
</dbReference>
<dbReference type="InterPro" id="IPR011032">
    <property type="entry name" value="GroES-like_sf"/>
</dbReference>
<evidence type="ECO:0000313" key="4">
    <source>
        <dbReference type="Proteomes" id="UP000628448"/>
    </source>
</evidence>
<dbReference type="Pfam" id="PF16884">
    <property type="entry name" value="ADH_N_2"/>
    <property type="match status" value="1"/>
</dbReference>
<dbReference type="InterPro" id="IPR045010">
    <property type="entry name" value="MDR_fam"/>
</dbReference>
<proteinExistence type="predicted"/>
<name>A0A931GWW4_9BACT</name>
<accession>A0A931GWW4</accession>
<keyword evidence="1" id="KW-0560">Oxidoreductase</keyword>
<dbReference type="InterPro" id="IPR020843">
    <property type="entry name" value="ER"/>
</dbReference>
<dbReference type="FunFam" id="3.40.50.720:FF:000121">
    <property type="entry name" value="Prostaglandin reductase 2"/>
    <property type="match status" value="1"/>
</dbReference>
<dbReference type="AlphaFoldDB" id="A0A931GWW4"/>
<evidence type="ECO:0000313" key="3">
    <source>
        <dbReference type="EMBL" id="MBG9374609.1"/>
    </source>
</evidence>
<dbReference type="RefSeq" id="WP_196988709.1">
    <property type="nucleotide sequence ID" value="NZ_JADWYR010000001.1"/>
</dbReference>
<protein>
    <submittedName>
        <fullName evidence="3">NADP-dependent oxidoreductase</fullName>
    </submittedName>
</protein>
<evidence type="ECO:0000259" key="2">
    <source>
        <dbReference type="SMART" id="SM00829"/>
    </source>
</evidence>
<dbReference type="Gene3D" id="3.40.50.720">
    <property type="entry name" value="NAD(P)-binding Rossmann-like Domain"/>
    <property type="match status" value="1"/>
</dbReference>
<dbReference type="InterPro" id="IPR041694">
    <property type="entry name" value="ADH_N_2"/>
</dbReference>
<dbReference type="Proteomes" id="UP000628448">
    <property type="component" value="Unassembled WGS sequence"/>
</dbReference>
<dbReference type="SMART" id="SM00829">
    <property type="entry name" value="PKS_ER"/>
    <property type="match status" value="1"/>
</dbReference>
<dbReference type="SUPFAM" id="SSF51735">
    <property type="entry name" value="NAD(P)-binding Rossmann-fold domains"/>
    <property type="match status" value="1"/>
</dbReference>
<dbReference type="PANTHER" id="PTHR43205:SF7">
    <property type="entry name" value="PROSTAGLANDIN REDUCTASE 1"/>
    <property type="match status" value="1"/>
</dbReference>
<comment type="caution">
    <text evidence="3">The sequence shown here is derived from an EMBL/GenBank/DDBJ whole genome shotgun (WGS) entry which is preliminary data.</text>
</comment>
<keyword evidence="4" id="KW-1185">Reference proteome</keyword>
<dbReference type="GO" id="GO:0016628">
    <property type="term" value="F:oxidoreductase activity, acting on the CH-CH group of donors, NAD or NADP as acceptor"/>
    <property type="evidence" value="ECO:0007669"/>
    <property type="project" value="InterPro"/>
</dbReference>
<gene>
    <name evidence="3" type="ORF">I5907_00055</name>
</gene>
<evidence type="ECO:0000256" key="1">
    <source>
        <dbReference type="ARBA" id="ARBA00023002"/>
    </source>
</evidence>
<dbReference type="EMBL" id="JADWYR010000001">
    <property type="protein sequence ID" value="MBG9374609.1"/>
    <property type="molecule type" value="Genomic_DNA"/>
</dbReference>
<sequence length="332" mass="36097">MTTAQIVLASRPKGLPVTDNFRMEQVDLPQINDGEILLKGLYYSVDPYMRGRMNDAKSYAPPFEIDQPIYGGVIGKVVESKSELHQPGDVVVGNFPWRRDFIVNEKEARKIDASLAPASYYLGILGMTGLTAYFGLMHIGKPKAGETVVVSGAAGAVGAVVGQIAKIQGCHVVGIAGSEEKVQLLITEFGFDKAINYNTTHDITKAIADACPNGVDVYFDNVGGEISDAVINNINFYARIPLCGQIALYNTTEIPVGPRLQPMLLTRSVLMQGFIIGQFQAQFQEGIEHLAKWVKEGKLKAHETIEHGFENLPKALLGLFKGNNTGKMLVEA</sequence>
<dbReference type="PANTHER" id="PTHR43205">
    <property type="entry name" value="PROSTAGLANDIN REDUCTASE"/>
    <property type="match status" value="1"/>
</dbReference>
<reference evidence="3" key="1">
    <citation type="submission" date="2020-11" db="EMBL/GenBank/DDBJ databases">
        <title>Bacterial whole genome sequence for Panacibacter sp. DH6.</title>
        <authorList>
            <person name="Le V."/>
            <person name="Ko S."/>
            <person name="Ahn C.-Y."/>
            <person name="Oh H.-M."/>
        </authorList>
    </citation>
    <scope>NUCLEOTIDE SEQUENCE</scope>
    <source>
        <strain evidence="3">DH6</strain>
    </source>
</reference>
<dbReference type="InterPro" id="IPR013149">
    <property type="entry name" value="ADH-like_C"/>
</dbReference>
<feature type="domain" description="Enoyl reductase (ER)" evidence="2">
    <location>
        <begin position="14"/>
        <end position="330"/>
    </location>
</feature>
<dbReference type="Pfam" id="PF00107">
    <property type="entry name" value="ADH_zinc_N"/>
    <property type="match status" value="1"/>
</dbReference>
<dbReference type="CDD" id="cd05288">
    <property type="entry name" value="PGDH"/>
    <property type="match status" value="1"/>
</dbReference>
<dbReference type="InterPro" id="IPR036291">
    <property type="entry name" value="NAD(P)-bd_dom_sf"/>
</dbReference>
<dbReference type="SUPFAM" id="SSF50129">
    <property type="entry name" value="GroES-like"/>
    <property type="match status" value="2"/>
</dbReference>
<organism evidence="3 4">
    <name type="scientific">Panacibacter microcysteis</name>
    <dbReference type="NCBI Taxonomy" id="2793269"/>
    <lineage>
        <taxon>Bacteria</taxon>
        <taxon>Pseudomonadati</taxon>
        <taxon>Bacteroidota</taxon>
        <taxon>Chitinophagia</taxon>
        <taxon>Chitinophagales</taxon>
        <taxon>Chitinophagaceae</taxon>
        <taxon>Panacibacter</taxon>
    </lineage>
</organism>